<evidence type="ECO:0000256" key="8">
    <source>
        <dbReference type="ARBA" id="ARBA00051402"/>
    </source>
</evidence>
<proteinExistence type="inferred from homology"/>
<comment type="caution">
    <text evidence="16">The sequence shown here is derived from an EMBL/GenBank/DDBJ whole genome shotgun (WGS) entry which is preliminary data.</text>
</comment>
<dbReference type="AlphaFoldDB" id="A0AAP0HQ58"/>
<dbReference type="PRINTS" id="PR00069">
    <property type="entry name" value="ALDKETRDTASE"/>
</dbReference>
<dbReference type="EMBL" id="JBBNAE010000010">
    <property type="protein sequence ID" value="KAK9091290.1"/>
    <property type="molecule type" value="Genomic_DNA"/>
</dbReference>
<evidence type="ECO:0000256" key="12">
    <source>
        <dbReference type="PIRSR" id="PIRSR000097-1"/>
    </source>
</evidence>
<evidence type="ECO:0000256" key="2">
    <source>
        <dbReference type="ARBA" id="ARBA00007905"/>
    </source>
</evidence>
<comment type="subcellular location">
    <subcellularLocation>
        <location evidence="1">Cytoplasm</location>
        <location evidence="1">Cytosol</location>
    </subcellularLocation>
</comment>
<accession>A0AAP0HQ58</accession>
<comment type="catalytic activity">
    <reaction evidence="7">
        <text>morphine + NADP(+) = morphinone + NADPH + H(+)</text>
        <dbReference type="Rhea" id="RHEA:14321"/>
        <dbReference type="ChEBI" id="CHEBI:15378"/>
        <dbReference type="ChEBI" id="CHEBI:57728"/>
        <dbReference type="ChEBI" id="CHEBI:57783"/>
        <dbReference type="ChEBI" id="CHEBI:58097"/>
        <dbReference type="ChEBI" id="CHEBI:58349"/>
    </reaction>
    <physiologicalReaction direction="left-to-right" evidence="7">
        <dbReference type="Rhea" id="RHEA:14322"/>
    </physiologicalReaction>
    <physiologicalReaction direction="right-to-left" evidence="7">
        <dbReference type="Rhea" id="RHEA:14323"/>
    </physiologicalReaction>
</comment>
<dbReference type="GO" id="GO:0009820">
    <property type="term" value="P:alkaloid metabolic process"/>
    <property type="evidence" value="ECO:0007669"/>
    <property type="project" value="UniProtKB-KW"/>
</dbReference>
<comment type="catalytic activity">
    <reaction evidence="9">
        <text>codeine + NADP(+) = codeinone + NADPH + H(+)</text>
        <dbReference type="Rhea" id="RHEA:19209"/>
        <dbReference type="ChEBI" id="CHEBI:15378"/>
        <dbReference type="ChEBI" id="CHEBI:57783"/>
        <dbReference type="ChEBI" id="CHEBI:57871"/>
        <dbReference type="ChEBI" id="CHEBI:58349"/>
        <dbReference type="ChEBI" id="CHEBI:58473"/>
        <dbReference type="EC" id="1.1.1.247"/>
    </reaction>
    <physiologicalReaction direction="left-to-right" evidence="9">
        <dbReference type="Rhea" id="RHEA:19210"/>
    </physiologicalReaction>
    <physiologicalReaction direction="right-to-left" evidence="9">
        <dbReference type="Rhea" id="RHEA:19211"/>
    </physiologicalReaction>
</comment>
<dbReference type="EC" id="1.1.1.247" evidence="11"/>
<comment type="pathway">
    <text evidence="10">Alkaloid biosynthesis; morphine biosynthesis.</text>
</comment>
<dbReference type="PIRSF" id="PIRSF000097">
    <property type="entry name" value="AKR"/>
    <property type="match status" value="1"/>
</dbReference>
<comment type="catalytic activity">
    <reaction evidence="8">
        <text>neopine + NADP(+) = neopinone + NADPH + H(+)</text>
        <dbReference type="Rhea" id="RHEA:75135"/>
        <dbReference type="ChEBI" id="CHEBI:15378"/>
        <dbReference type="ChEBI" id="CHEBI:57783"/>
        <dbReference type="ChEBI" id="CHEBI:58349"/>
        <dbReference type="ChEBI" id="CHEBI:59950"/>
        <dbReference type="ChEBI" id="CHEBI:194190"/>
        <dbReference type="EC" id="1.1.1.247"/>
    </reaction>
    <physiologicalReaction direction="right-to-left" evidence="8">
        <dbReference type="Rhea" id="RHEA:75137"/>
    </physiologicalReaction>
</comment>
<protein>
    <recommendedName>
        <fullName evidence="11">codeinone reductase (NADPH)</fullName>
        <ecNumber evidence="11">1.1.1.247</ecNumber>
    </recommendedName>
</protein>
<dbReference type="GO" id="GO:0047036">
    <property type="term" value="F:codeinone reductase (NADPH) activity"/>
    <property type="evidence" value="ECO:0007669"/>
    <property type="project" value="UniProtKB-EC"/>
</dbReference>
<comment type="similarity">
    <text evidence="2">Belongs to the aldo/keto reductase family.</text>
</comment>
<name>A0AAP0HQ58_9MAGN</name>
<dbReference type="PROSITE" id="PS00063">
    <property type="entry name" value="ALDOKETO_REDUCTASE_3"/>
    <property type="match status" value="1"/>
</dbReference>
<dbReference type="PANTHER" id="PTHR11732">
    <property type="entry name" value="ALDO/KETO REDUCTASE"/>
    <property type="match status" value="1"/>
</dbReference>
<dbReference type="PROSITE" id="PS00062">
    <property type="entry name" value="ALDOKETO_REDUCTASE_2"/>
    <property type="match status" value="1"/>
</dbReference>
<keyword evidence="17" id="KW-1185">Reference proteome</keyword>
<feature type="domain" description="NADP-dependent oxidoreductase" evidence="15">
    <location>
        <begin position="25"/>
        <end position="297"/>
    </location>
</feature>
<comment type="catalytic activity">
    <reaction evidence="6">
        <text>neomorphine + NADP(+) = neomorphinone + NADPH + H(+)</text>
        <dbReference type="Rhea" id="RHEA:75971"/>
        <dbReference type="ChEBI" id="CHEBI:15378"/>
        <dbReference type="ChEBI" id="CHEBI:57783"/>
        <dbReference type="ChEBI" id="CHEBI:58349"/>
        <dbReference type="ChEBI" id="CHEBI:194188"/>
        <dbReference type="ChEBI" id="CHEBI:194513"/>
    </reaction>
    <physiologicalReaction direction="right-to-left" evidence="6">
        <dbReference type="Rhea" id="RHEA:75973"/>
    </physiologicalReaction>
</comment>
<dbReference type="InterPro" id="IPR018170">
    <property type="entry name" value="Aldo/ket_reductase_CS"/>
</dbReference>
<evidence type="ECO:0000256" key="5">
    <source>
        <dbReference type="ARBA" id="ARBA00022857"/>
    </source>
</evidence>
<evidence type="ECO:0000256" key="10">
    <source>
        <dbReference type="ARBA" id="ARBA00060571"/>
    </source>
</evidence>
<evidence type="ECO:0000256" key="6">
    <source>
        <dbReference type="ARBA" id="ARBA00050211"/>
    </source>
</evidence>
<evidence type="ECO:0000256" key="7">
    <source>
        <dbReference type="ARBA" id="ARBA00050731"/>
    </source>
</evidence>
<dbReference type="Proteomes" id="UP001417504">
    <property type="component" value="Unassembled WGS sequence"/>
</dbReference>
<feature type="binding site" evidence="13">
    <location>
        <position position="126"/>
    </location>
    <ligand>
        <name>substrate</name>
    </ligand>
</feature>
<dbReference type="Gene3D" id="3.20.20.100">
    <property type="entry name" value="NADP-dependent oxidoreductase domain"/>
    <property type="match status" value="1"/>
</dbReference>
<evidence type="ECO:0000256" key="11">
    <source>
        <dbReference type="ARBA" id="ARBA00066826"/>
    </source>
</evidence>
<gene>
    <name evidence="16" type="ORF">Sjap_024467</name>
</gene>
<evidence type="ECO:0000313" key="17">
    <source>
        <dbReference type="Proteomes" id="UP001417504"/>
    </source>
</evidence>
<dbReference type="SUPFAM" id="SSF51430">
    <property type="entry name" value="NAD(P)-linked oxidoreductase"/>
    <property type="match status" value="1"/>
</dbReference>
<evidence type="ECO:0000256" key="13">
    <source>
        <dbReference type="PIRSR" id="PIRSR000097-2"/>
    </source>
</evidence>
<feature type="active site" description="Proton donor" evidence="12">
    <location>
        <position position="63"/>
    </location>
</feature>
<evidence type="ECO:0000256" key="14">
    <source>
        <dbReference type="PIRSR" id="PIRSR000097-3"/>
    </source>
</evidence>
<dbReference type="PROSITE" id="PS00798">
    <property type="entry name" value="ALDOKETO_REDUCTASE_1"/>
    <property type="match status" value="1"/>
</dbReference>
<reference evidence="16 17" key="1">
    <citation type="submission" date="2024-01" db="EMBL/GenBank/DDBJ databases">
        <title>Genome assemblies of Stephania.</title>
        <authorList>
            <person name="Yang L."/>
        </authorList>
    </citation>
    <scope>NUCLEOTIDE SEQUENCE [LARGE SCALE GENOMIC DNA]</scope>
    <source>
        <strain evidence="16">QJT</strain>
        <tissue evidence="16">Leaf</tissue>
    </source>
</reference>
<evidence type="ECO:0000256" key="4">
    <source>
        <dbReference type="ARBA" id="ARBA00022589"/>
    </source>
</evidence>
<evidence type="ECO:0000256" key="1">
    <source>
        <dbReference type="ARBA" id="ARBA00004514"/>
    </source>
</evidence>
<keyword evidence="5" id="KW-0521">NADP</keyword>
<sequence>MLQKNNFGVKIPVVALNSGHNMPFIAMGTTSSKIPYPSNEEFKIFILEAIKVGYRHIDTAAMYGSEEGVGLAVEEALKTRLVKSRDELFVTTKLGCDNARPDCVLPAITESLRKLGLEYVDLYLIHAPVTISSATHVSDMTLKKGDISPMDIESVWTAMEEVHKIGLAKSIGVSNFTCKKLTELLAHAKIIPAVNQVEMHPAMQQKKLRELCKEKGIHVSAYSPLGGKEWGFDVVLGNELLKEIAQNKKKSVAQIGLRWGYEQGASMVVKSFNRARLEENVDIFDWNLTEEELKKIELVPQTRTSTLSDFVFADGPFKTVDDLWDGEM</sequence>
<evidence type="ECO:0000259" key="15">
    <source>
        <dbReference type="Pfam" id="PF00248"/>
    </source>
</evidence>
<evidence type="ECO:0000313" key="16">
    <source>
        <dbReference type="EMBL" id="KAK9091290.1"/>
    </source>
</evidence>
<dbReference type="InterPro" id="IPR020471">
    <property type="entry name" value="AKR"/>
</dbReference>
<organism evidence="16 17">
    <name type="scientific">Stephania japonica</name>
    <dbReference type="NCBI Taxonomy" id="461633"/>
    <lineage>
        <taxon>Eukaryota</taxon>
        <taxon>Viridiplantae</taxon>
        <taxon>Streptophyta</taxon>
        <taxon>Embryophyta</taxon>
        <taxon>Tracheophyta</taxon>
        <taxon>Spermatophyta</taxon>
        <taxon>Magnoliopsida</taxon>
        <taxon>Ranunculales</taxon>
        <taxon>Menispermaceae</taxon>
        <taxon>Menispermoideae</taxon>
        <taxon>Cissampelideae</taxon>
        <taxon>Stephania</taxon>
    </lineage>
</organism>
<keyword evidence="3" id="KW-0963">Cytoplasm</keyword>
<evidence type="ECO:0000256" key="9">
    <source>
        <dbReference type="ARBA" id="ARBA00052305"/>
    </source>
</evidence>
<dbReference type="Pfam" id="PF00248">
    <property type="entry name" value="Aldo_ket_red"/>
    <property type="match status" value="1"/>
</dbReference>
<keyword evidence="4" id="KW-0017">Alkaloid metabolism</keyword>
<dbReference type="InterPro" id="IPR036812">
    <property type="entry name" value="NAD(P)_OxRdtase_dom_sf"/>
</dbReference>
<dbReference type="FunFam" id="3.20.20.100:FF:000013">
    <property type="entry name" value="NADPH-dependent codeinone reductase 1-1"/>
    <property type="match status" value="1"/>
</dbReference>
<evidence type="ECO:0000256" key="3">
    <source>
        <dbReference type="ARBA" id="ARBA00022490"/>
    </source>
</evidence>
<feature type="site" description="Lowers pKa of active site Tyr" evidence="14">
    <location>
        <position position="93"/>
    </location>
</feature>
<dbReference type="InterPro" id="IPR023210">
    <property type="entry name" value="NADP_OxRdtase_dom"/>
</dbReference>
<dbReference type="GO" id="GO:0005829">
    <property type="term" value="C:cytosol"/>
    <property type="evidence" value="ECO:0007669"/>
    <property type="project" value="UniProtKB-SubCell"/>
</dbReference>